<organism evidence="1 2">
    <name type="scientific">Pustulibacterium marinum</name>
    <dbReference type="NCBI Taxonomy" id="1224947"/>
    <lineage>
        <taxon>Bacteria</taxon>
        <taxon>Pseudomonadati</taxon>
        <taxon>Bacteroidota</taxon>
        <taxon>Flavobacteriia</taxon>
        <taxon>Flavobacteriales</taxon>
        <taxon>Flavobacteriaceae</taxon>
        <taxon>Pustulibacterium</taxon>
    </lineage>
</organism>
<dbReference type="RefSeq" id="WP_093025056.1">
    <property type="nucleotide sequence ID" value="NZ_FPBK01000006.1"/>
</dbReference>
<dbReference type="STRING" id="1224947.SAMN05216480_106167"/>
<dbReference type="InterPro" id="IPR058060">
    <property type="entry name" value="HYC_CC_PP"/>
</dbReference>
<keyword evidence="2" id="KW-1185">Reference proteome</keyword>
<sequence length="140" mass="15693">MKTIAKHITALILAILVLASTVSFTVNTHYCMGRPMDRSVFTAAKSCGMEMLEATETPKGCEKVTQHCCHDEQHVVKGQKELKDSSIELTTTQQAVLTAYVLYTYLNLFEGLKENVVPFIGYSPHKVVKPIHKLHQVYLI</sequence>
<dbReference type="InterPro" id="IPR058512">
    <property type="entry name" value="DUF8199"/>
</dbReference>
<proteinExistence type="predicted"/>
<name>A0A1I7H0N0_9FLAO</name>
<protein>
    <submittedName>
        <fullName evidence="1">Uncharacterized protein</fullName>
    </submittedName>
</protein>
<dbReference type="NCBIfam" id="NF047658">
    <property type="entry name" value="HYC_CC_PP"/>
    <property type="match status" value="1"/>
</dbReference>
<evidence type="ECO:0000313" key="2">
    <source>
        <dbReference type="Proteomes" id="UP000199138"/>
    </source>
</evidence>
<gene>
    <name evidence="1" type="ORF">SAMN05216480_106167</name>
</gene>
<reference evidence="1 2" key="1">
    <citation type="submission" date="2016-10" db="EMBL/GenBank/DDBJ databases">
        <authorList>
            <person name="de Groot N.N."/>
        </authorList>
    </citation>
    <scope>NUCLEOTIDE SEQUENCE [LARGE SCALE GENOMIC DNA]</scope>
    <source>
        <strain evidence="1 2">CGMCC 1.12333</strain>
    </source>
</reference>
<dbReference type="EMBL" id="FPBK01000006">
    <property type="protein sequence ID" value="SFU54284.1"/>
    <property type="molecule type" value="Genomic_DNA"/>
</dbReference>
<evidence type="ECO:0000313" key="1">
    <source>
        <dbReference type="EMBL" id="SFU54284.1"/>
    </source>
</evidence>
<accession>A0A1I7H0N0</accession>
<dbReference type="Proteomes" id="UP000199138">
    <property type="component" value="Unassembled WGS sequence"/>
</dbReference>
<dbReference type="Pfam" id="PF26622">
    <property type="entry name" value="DUF8199"/>
    <property type="match status" value="1"/>
</dbReference>
<dbReference type="OrthoDB" id="1493875at2"/>
<dbReference type="AlphaFoldDB" id="A0A1I7H0N0"/>